<protein>
    <recommendedName>
        <fullName evidence="7">Adenosine deaminase domain-containing protein</fullName>
    </recommendedName>
</protein>
<evidence type="ECO:0000256" key="4">
    <source>
        <dbReference type="ARBA" id="ARBA00022833"/>
    </source>
</evidence>
<dbReference type="InterPro" id="IPR006330">
    <property type="entry name" value="Ado/ade_deaminase"/>
</dbReference>
<keyword evidence="9" id="KW-1185">Reference proteome</keyword>
<feature type="non-terminal residue" evidence="8">
    <location>
        <position position="160"/>
    </location>
</feature>
<evidence type="ECO:0000256" key="6">
    <source>
        <dbReference type="SAM" id="SignalP"/>
    </source>
</evidence>
<dbReference type="PANTHER" id="PTHR43114:SF6">
    <property type="entry name" value="ADENINE DEAMINASE"/>
    <property type="match status" value="1"/>
</dbReference>
<dbReference type="GO" id="GO:0046872">
    <property type="term" value="F:metal ion binding"/>
    <property type="evidence" value="ECO:0007669"/>
    <property type="project" value="UniProtKB-KW"/>
</dbReference>
<comment type="caution">
    <text evidence="8">The sequence shown here is derived from an EMBL/GenBank/DDBJ whole genome shotgun (WGS) entry which is preliminary data.</text>
</comment>
<comment type="cofactor">
    <cofactor evidence="1">
        <name>Zn(2+)</name>
        <dbReference type="ChEBI" id="CHEBI:29105"/>
    </cofactor>
</comment>
<keyword evidence="4" id="KW-0862">Zinc</keyword>
<keyword evidence="2" id="KW-0479">Metal-binding</keyword>
<gene>
    <name evidence="8" type="ORF">Agub_g5957</name>
</gene>
<feature type="region of interest" description="Disordered" evidence="5">
    <location>
        <begin position="50"/>
        <end position="93"/>
    </location>
</feature>
<evidence type="ECO:0000256" key="1">
    <source>
        <dbReference type="ARBA" id="ARBA00001947"/>
    </source>
</evidence>
<dbReference type="InterPro" id="IPR032466">
    <property type="entry name" value="Metal_Hydrolase"/>
</dbReference>
<dbReference type="GO" id="GO:0006146">
    <property type="term" value="P:adenine catabolic process"/>
    <property type="evidence" value="ECO:0007669"/>
    <property type="project" value="TreeGrafter"/>
</dbReference>
<proteinExistence type="predicted"/>
<dbReference type="GO" id="GO:0043103">
    <property type="term" value="P:hypoxanthine salvage"/>
    <property type="evidence" value="ECO:0007669"/>
    <property type="project" value="TreeGrafter"/>
</dbReference>
<dbReference type="Pfam" id="PF00962">
    <property type="entry name" value="A_deaminase"/>
    <property type="match status" value="1"/>
</dbReference>
<dbReference type="GO" id="GO:0005829">
    <property type="term" value="C:cytosol"/>
    <property type="evidence" value="ECO:0007669"/>
    <property type="project" value="TreeGrafter"/>
</dbReference>
<reference evidence="8 9" key="1">
    <citation type="journal article" date="2021" name="Sci. Rep.">
        <title>Genome sequencing of the multicellular alga Astrephomene provides insights into convergent evolution of germ-soma differentiation.</title>
        <authorList>
            <person name="Yamashita S."/>
            <person name="Yamamoto K."/>
            <person name="Matsuzaki R."/>
            <person name="Suzuki S."/>
            <person name="Yamaguchi H."/>
            <person name="Hirooka S."/>
            <person name="Minakuchi Y."/>
            <person name="Miyagishima S."/>
            <person name="Kawachi M."/>
            <person name="Toyoda A."/>
            <person name="Nozaki H."/>
        </authorList>
    </citation>
    <scope>NUCLEOTIDE SEQUENCE [LARGE SCALE GENOMIC DNA]</scope>
    <source>
        <strain evidence="8 9">NIES-4017</strain>
    </source>
</reference>
<evidence type="ECO:0000313" key="8">
    <source>
        <dbReference type="EMBL" id="GFR44667.1"/>
    </source>
</evidence>
<evidence type="ECO:0000313" key="9">
    <source>
        <dbReference type="Proteomes" id="UP001054857"/>
    </source>
</evidence>
<feature type="signal peptide" evidence="6">
    <location>
        <begin position="1"/>
        <end position="25"/>
    </location>
</feature>
<organism evidence="8 9">
    <name type="scientific">Astrephomene gubernaculifera</name>
    <dbReference type="NCBI Taxonomy" id="47775"/>
    <lineage>
        <taxon>Eukaryota</taxon>
        <taxon>Viridiplantae</taxon>
        <taxon>Chlorophyta</taxon>
        <taxon>core chlorophytes</taxon>
        <taxon>Chlorophyceae</taxon>
        <taxon>CS clade</taxon>
        <taxon>Chlamydomonadales</taxon>
        <taxon>Astrephomenaceae</taxon>
        <taxon>Astrephomene</taxon>
    </lineage>
</organism>
<dbReference type="Gene3D" id="3.20.20.140">
    <property type="entry name" value="Metal-dependent hydrolases"/>
    <property type="match status" value="1"/>
</dbReference>
<dbReference type="SUPFAM" id="SSF51556">
    <property type="entry name" value="Metallo-dependent hydrolases"/>
    <property type="match status" value="1"/>
</dbReference>
<dbReference type="GO" id="GO:0000034">
    <property type="term" value="F:adenine deaminase activity"/>
    <property type="evidence" value="ECO:0007669"/>
    <property type="project" value="TreeGrafter"/>
</dbReference>
<dbReference type="PANTHER" id="PTHR43114">
    <property type="entry name" value="ADENINE DEAMINASE"/>
    <property type="match status" value="1"/>
</dbReference>
<dbReference type="InterPro" id="IPR001365">
    <property type="entry name" value="A_deaminase_dom"/>
</dbReference>
<sequence length="160" mass="17747">MRTPTLTLFLFLQSLLIHFHQTTAAAEIGHASITLSAPLAASHRISTAAAADAAGKHNALTKRGSEAQRHPHHQAHPQQQPGVPQPATPRRLPDPLQHLRRFIQQVPKAELHVHVEGTLEPEMMLRFAHRNGLPPPYPSAEAARAAYNFTDLQSFLDLYY</sequence>
<feature type="chain" id="PRO_5041950185" description="Adenosine deaminase domain-containing protein" evidence="6">
    <location>
        <begin position="26"/>
        <end position="160"/>
    </location>
</feature>
<feature type="domain" description="Adenosine deaminase" evidence="7">
    <location>
        <begin position="107"/>
        <end position="160"/>
    </location>
</feature>
<evidence type="ECO:0000256" key="3">
    <source>
        <dbReference type="ARBA" id="ARBA00022801"/>
    </source>
</evidence>
<evidence type="ECO:0000256" key="5">
    <source>
        <dbReference type="SAM" id="MobiDB-lite"/>
    </source>
</evidence>
<dbReference type="EMBL" id="BMAR01000008">
    <property type="protein sequence ID" value="GFR44667.1"/>
    <property type="molecule type" value="Genomic_DNA"/>
</dbReference>
<dbReference type="AlphaFoldDB" id="A0AAD3DQ98"/>
<dbReference type="Proteomes" id="UP001054857">
    <property type="component" value="Unassembled WGS sequence"/>
</dbReference>
<evidence type="ECO:0000256" key="2">
    <source>
        <dbReference type="ARBA" id="ARBA00022723"/>
    </source>
</evidence>
<name>A0AAD3DQ98_9CHLO</name>
<keyword evidence="3" id="KW-0378">Hydrolase</keyword>
<keyword evidence="6" id="KW-0732">Signal</keyword>
<evidence type="ECO:0000259" key="7">
    <source>
        <dbReference type="Pfam" id="PF00962"/>
    </source>
</evidence>
<accession>A0AAD3DQ98</accession>